<gene>
    <name evidence="1" type="ORF">CLOSTMETH_01965</name>
</gene>
<sequence length="73" mass="8246">MIFETERLLRLIKQDDAQGIVGYASEPNMGSKQHESLDETLKIMETVLLNKENGVWNCAQENGKNGRFHRVGG</sequence>
<reference evidence="1 2" key="2">
    <citation type="submission" date="2009-02" db="EMBL/GenBank/DDBJ databases">
        <title>Draft genome sequence of Clostridium methylpentosum (DSM 5476).</title>
        <authorList>
            <person name="Sudarsanam P."/>
            <person name="Ley R."/>
            <person name="Guruge J."/>
            <person name="Turnbaugh P.J."/>
            <person name="Mahowald M."/>
            <person name="Liep D."/>
            <person name="Gordon J."/>
        </authorList>
    </citation>
    <scope>NUCLEOTIDE SEQUENCE [LARGE SCALE GENOMIC DNA]</scope>
    <source>
        <strain evidence="1 2">DSM 5476</strain>
    </source>
</reference>
<organism evidence="1 2">
    <name type="scientific">[Clostridium] methylpentosum DSM 5476</name>
    <dbReference type="NCBI Taxonomy" id="537013"/>
    <lineage>
        <taxon>Bacteria</taxon>
        <taxon>Bacillati</taxon>
        <taxon>Bacillota</taxon>
        <taxon>Clostridia</taxon>
        <taxon>Eubacteriales</taxon>
        <taxon>Oscillospiraceae</taxon>
        <taxon>Oscillospiraceae incertae sedis</taxon>
    </lineage>
</organism>
<reference evidence="1 2" key="1">
    <citation type="submission" date="2009-01" db="EMBL/GenBank/DDBJ databases">
        <authorList>
            <person name="Fulton L."/>
            <person name="Clifton S."/>
            <person name="Fulton B."/>
            <person name="Xu J."/>
            <person name="Minx P."/>
            <person name="Pepin K.H."/>
            <person name="Johnson M."/>
            <person name="Bhonagiri V."/>
            <person name="Nash W.E."/>
            <person name="Mardis E.R."/>
            <person name="Wilson R.K."/>
        </authorList>
    </citation>
    <scope>NUCLEOTIDE SEQUENCE [LARGE SCALE GENOMIC DNA]</scope>
    <source>
        <strain evidence="1 2">DSM 5476</strain>
    </source>
</reference>
<accession>C0EDN7</accession>
<name>C0EDN7_9FIRM</name>
<keyword evidence="2" id="KW-1185">Reference proteome</keyword>
<evidence type="ECO:0000313" key="2">
    <source>
        <dbReference type="Proteomes" id="UP000003340"/>
    </source>
</evidence>
<dbReference type="Proteomes" id="UP000003340">
    <property type="component" value="Unassembled WGS sequence"/>
</dbReference>
<dbReference type="STRING" id="537013.CLOSTMETH_01965"/>
<dbReference type="EMBL" id="ACEC01000064">
    <property type="protein sequence ID" value="EEG30444.1"/>
    <property type="molecule type" value="Genomic_DNA"/>
</dbReference>
<protein>
    <submittedName>
        <fullName evidence="1">Uncharacterized protein</fullName>
    </submittedName>
</protein>
<dbReference type="AlphaFoldDB" id="C0EDN7"/>
<proteinExistence type="predicted"/>
<dbReference type="HOGENOM" id="CLU_2698116_0_0_9"/>
<evidence type="ECO:0000313" key="1">
    <source>
        <dbReference type="EMBL" id="EEG30444.1"/>
    </source>
</evidence>
<comment type="caution">
    <text evidence="1">The sequence shown here is derived from an EMBL/GenBank/DDBJ whole genome shotgun (WGS) entry which is preliminary data.</text>
</comment>